<keyword evidence="4" id="KW-1185">Reference proteome</keyword>
<protein>
    <submittedName>
        <fullName evidence="3">Uncharacterized protein</fullName>
    </submittedName>
</protein>
<dbReference type="AlphaFoldDB" id="A0A4Y2PTR6"/>
<dbReference type="Proteomes" id="UP000499080">
    <property type="component" value="Unassembled WGS sequence"/>
</dbReference>
<gene>
    <name evidence="3" type="ORF">AVEN_110318_1</name>
    <name evidence="2" type="ORF">AVEN_40695_1</name>
</gene>
<proteinExistence type="predicted"/>
<reference evidence="3 4" key="1">
    <citation type="journal article" date="2019" name="Sci. Rep.">
        <title>Orb-weaving spider Araneus ventricosus genome elucidates the spidroin gene catalogue.</title>
        <authorList>
            <person name="Kono N."/>
            <person name="Nakamura H."/>
            <person name="Ohtoshi R."/>
            <person name="Moran D.A.P."/>
            <person name="Shinohara A."/>
            <person name="Yoshida Y."/>
            <person name="Fujiwara M."/>
            <person name="Mori M."/>
            <person name="Tomita M."/>
            <person name="Arakawa K."/>
        </authorList>
    </citation>
    <scope>NUCLEOTIDE SEQUENCE [LARGE SCALE GENOMIC DNA]</scope>
</reference>
<accession>A0A4Y2PTR6</accession>
<evidence type="ECO:0000313" key="3">
    <source>
        <dbReference type="EMBL" id="GBN53516.1"/>
    </source>
</evidence>
<evidence type="ECO:0000313" key="2">
    <source>
        <dbReference type="EMBL" id="GBN53499.1"/>
    </source>
</evidence>
<evidence type="ECO:0000256" key="1">
    <source>
        <dbReference type="SAM" id="MobiDB-lite"/>
    </source>
</evidence>
<organism evidence="3 4">
    <name type="scientific">Araneus ventricosus</name>
    <name type="common">Orbweaver spider</name>
    <name type="synonym">Epeira ventricosa</name>
    <dbReference type="NCBI Taxonomy" id="182803"/>
    <lineage>
        <taxon>Eukaryota</taxon>
        <taxon>Metazoa</taxon>
        <taxon>Ecdysozoa</taxon>
        <taxon>Arthropoda</taxon>
        <taxon>Chelicerata</taxon>
        <taxon>Arachnida</taxon>
        <taxon>Araneae</taxon>
        <taxon>Araneomorphae</taxon>
        <taxon>Entelegynae</taxon>
        <taxon>Araneoidea</taxon>
        <taxon>Araneidae</taxon>
        <taxon>Araneus</taxon>
    </lineage>
</organism>
<dbReference type="EMBL" id="BGPR01134469">
    <property type="protein sequence ID" value="GBN53516.1"/>
    <property type="molecule type" value="Genomic_DNA"/>
</dbReference>
<feature type="region of interest" description="Disordered" evidence="1">
    <location>
        <begin position="1"/>
        <end position="31"/>
    </location>
</feature>
<evidence type="ECO:0000313" key="4">
    <source>
        <dbReference type="Proteomes" id="UP000499080"/>
    </source>
</evidence>
<comment type="caution">
    <text evidence="3">The sequence shown here is derived from an EMBL/GenBank/DDBJ whole genome shotgun (WGS) entry which is preliminary data.</text>
</comment>
<sequence length="52" mass="5805">MVEVESPPSSDSRTSYRRGRVVSGDGYYDSGRNTRVIAATVTEGPWMPQQDR</sequence>
<feature type="non-terminal residue" evidence="3">
    <location>
        <position position="52"/>
    </location>
</feature>
<name>A0A4Y2PTR6_ARAVE</name>
<dbReference type="EMBL" id="BGPR01134462">
    <property type="protein sequence ID" value="GBN53499.1"/>
    <property type="molecule type" value="Genomic_DNA"/>
</dbReference>